<reference evidence="14" key="1">
    <citation type="submission" date="2021-06" db="EMBL/GenBank/DDBJ databases">
        <authorList>
            <person name="Hodson N. C."/>
            <person name="Mongue J. A."/>
            <person name="Jaron S. K."/>
        </authorList>
    </citation>
    <scope>NUCLEOTIDE SEQUENCE</scope>
</reference>
<dbReference type="InterPro" id="IPR004277">
    <property type="entry name" value="PSS"/>
</dbReference>
<keyword evidence="11 12" id="KW-1208">Phospholipid metabolism</keyword>
<evidence type="ECO:0000256" key="13">
    <source>
        <dbReference type="SAM" id="MobiDB-lite"/>
    </source>
</evidence>
<dbReference type="PANTHER" id="PTHR15362:SF15">
    <property type="entry name" value="PHOSPHATIDYLSERINE SYNTHASE 1"/>
    <property type="match status" value="1"/>
</dbReference>
<keyword evidence="7 12" id="KW-0256">Endoplasmic reticulum</keyword>
<dbReference type="GO" id="GO:0005789">
    <property type="term" value="C:endoplasmic reticulum membrane"/>
    <property type="evidence" value="ECO:0007669"/>
    <property type="project" value="UniProtKB-SubCell"/>
</dbReference>
<evidence type="ECO:0000256" key="2">
    <source>
        <dbReference type="ARBA" id="ARBA00004916"/>
    </source>
</evidence>
<comment type="function">
    <text evidence="12">Catalyzes a base-exchange reaction in which the polar head group of phosphatidylethanolamine (PE) is replaced by L-serine.</text>
</comment>
<dbReference type="OrthoDB" id="10265393at2759"/>
<dbReference type="Pfam" id="PF03034">
    <property type="entry name" value="PSS"/>
    <property type="match status" value="1"/>
</dbReference>
<evidence type="ECO:0000256" key="1">
    <source>
        <dbReference type="ARBA" id="ARBA00004477"/>
    </source>
</evidence>
<proteinExistence type="inferred from homology"/>
<gene>
    <name evidence="14" type="ORF">AFUS01_LOCUS44802</name>
</gene>
<keyword evidence="8 12" id="KW-1133">Transmembrane helix</keyword>
<keyword evidence="12" id="KW-0594">Phospholipid biosynthesis</keyword>
<sequence>MRNEERVGSSKEDQETILLRNQKEEDHQDQDQSEETGAVQKQKQSKDDSLNGLDKVWSPLADWRMEAISSWILAMAGVKKSPRSADFAAVNEKPVDDVSLNFFYEPRTLTLLCVAIGTLVYIAFNRDESDLQDNITSGFTCVVFFFLVISILAFPNGPFTRPHPAIWRMVFGLSVLYLMFLNFILFQNYQTVKSIFLWFDPALSNFSIDSEKEYGVNCSQITVERVWSHVDVFALAHFLGWILKAVLVRHVGILWTISVTWEITEVAFAHLLPNFIECWWDAIVLDIFLCNGIGIWVGMKLCKLLEMREYKWESIKTIQGTTKKLKRAVLQFTPESWTPVRWLDPTVSYMRLVAVCQLVVFWQIAELNTFFIKHIFETPPAHKIVLYRLGLLSLIVAPSLRQYYVYVTDARCKRVGTQCWVLGAITATEAVICAKFGRNLLGQAQIKNIILWNEEASFNCMERSRGSSTDEPRF</sequence>
<protein>
    <recommendedName>
        <fullName evidence="12">Phosphatidylserine synthase</fullName>
        <ecNumber evidence="12">2.7.8.29</ecNumber>
    </recommendedName>
    <alternativeName>
        <fullName evidence="12">Serine-exchange enzyme</fullName>
    </alternativeName>
</protein>
<evidence type="ECO:0000256" key="8">
    <source>
        <dbReference type="ARBA" id="ARBA00022989"/>
    </source>
</evidence>
<dbReference type="AlphaFoldDB" id="A0A8J2LLK8"/>
<evidence type="ECO:0000256" key="11">
    <source>
        <dbReference type="ARBA" id="ARBA00023264"/>
    </source>
</evidence>
<feature type="region of interest" description="Disordered" evidence="13">
    <location>
        <begin position="1"/>
        <end position="50"/>
    </location>
</feature>
<accession>A0A8J2LLK8</accession>
<dbReference type="EC" id="2.7.8.29" evidence="12"/>
<keyword evidence="10 12" id="KW-0472">Membrane</keyword>
<feature type="compositionally biased region" description="Basic and acidic residues" evidence="13">
    <location>
        <begin position="1"/>
        <end position="14"/>
    </location>
</feature>
<keyword evidence="9 12" id="KW-0443">Lipid metabolism</keyword>
<name>A0A8J2LLK8_9HEXA</name>
<evidence type="ECO:0000313" key="15">
    <source>
        <dbReference type="Proteomes" id="UP000708208"/>
    </source>
</evidence>
<evidence type="ECO:0000256" key="6">
    <source>
        <dbReference type="ARBA" id="ARBA00022692"/>
    </source>
</evidence>
<feature type="transmembrane region" description="Helical" evidence="12">
    <location>
        <begin position="136"/>
        <end position="154"/>
    </location>
</feature>
<dbReference type="PANTHER" id="PTHR15362">
    <property type="entry name" value="PHOSPHATIDYLINOSITOL SYNTHASE"/>
    <property type="match status" value="1"/>
</dbReference>
<comment type="caution">
    <text evidence="12">Lacks conserved residue(s) required for the propagation of feature annotation.</text>
</comment>
<comment type="similarity">
    <text evidence="4 12">Belongs to the phosphatidyl serine synthase family.</text>
</comment>
<feature type="transmembrane region" description="Helical" evidence="12">
    <location>
        <begin position="166"/>
        <end position="186"/>
    </location>
</feature>
<feature type="compositionally biased region" description="Basic and acidic residues" evidence="13">
    <location>
        <begin position="21"/>
        <end position="30"/>
    </location>
</feature>
<feature type="transmembrane region" description="Helical" evidence="12">
    <location>
        <begin position="108"/>
        <end position="124"/>
    </location>
</feature>
<evidence type="ECO:0000256" key="12">
    <source>
        <dbReference type="RuleBase" id="RU368094"/>
    </source>
</evidence>
<dbReference type="GO" id="GO:0006659">
    <property type="term" value="P:phosphatidylserine biosynthetic process"/>
    <property type="evidence" value="ECO:0007669"/>
    <property type="project" value="UniProtKB-UniRule"/>
</dbReference>
<evidence type="ECO:0000313" key="14">
    <source>
        <dbReference type="EMBL" id="CAG7835434.1"/>
    </source>
</evidence>
<comment type="subcellular location">
    <subcellularLocation>
        <location evidence="1 12">Endoplasmic reticulum membrane</location>
        <topology evidence="1 12">Multi-pass membrane protein</topology>
    </subcellularLocation>
</comment>
<comment type="caution">
    <text evidence="14">The sequence shown here is derived from an EMBL/GenBank/DDBJ whole genome shotgun (WGS) entry which is preliminary data.</text>
</comment>
<dbReference type="UniPathway" id="UPA00948"/>
<evidence type="ECO:0000256" key="3">
    <source>
        <dbReference type="ARBA" id="ARBA00005189"/>
    </source>
</evidence>
<keyword evidence="6 12" id="KW-0812">Transmembrane</keyword>
<keyword evidence="5 12" id="KW-0808">Transferase</keyword>
<keyword evidence="12" id="KW-0444">Lipid biosynthesis</keyword>
<evidence type="ECO:0000256" key="5">
    <source>
        <dbReference type="ARBA" id="ARBA00022679"/>
    </source>
</evidence>
<dbReference type="GO" id="GO:0106245">
    <property type="term" value="F:L-serine-phosphatidylethanolamine phosphatidyltransferase activity"/>
    <property type="evidence" value="ECO:0007669"/>
    <property type="project" value="UniProtKB-UniRule"/>
</dbReference>
<evidence type="ECO:0000256" key="7">
    <source>
        <dbReference type="ARBA" id="ARBA00022824"/>
    </source>
</evidence>
<evidence type="ECO:0000256" key="9">
    <source>
        <dbReference type="ARBA" id="ARBA00023098"/>
    </source>
</evidence>
<dbReference type="Proteomes" id="UP000708208">
    <property type="component" value="Unassembled WGS sequence"/>
</dbReference>
<keyword evidence="15" id="KW-1185">Reference proteome</keyword>
<evidence type="ECO:0000256" key="10">
    <source>
        <dbReference type="ARBA" id="ARBA00023136"/>
    </source>
</evidence>
<evidence type="ECO:0000256" key="4">
    <source>
        <dbReference type="ARBA" id="ARBA00008671"/>
    </source>
</evidence>
<comment type="pathway">
    <text evidence="3">Lipid metabolism.</text>
</comment>
<comment type="catalytic activity">
    <reaction evidence="12">
        <text>a 1,2-diacyl-sn-glycero-3-phosphoethanolamine + L-serine = a 1,2-diacyl-sn-glycero-3-phospho-L-serine + ethanolamine</text>
        <dbReference type="Rhea" id="RHEA:27606"/>
        <dbReference type="ChEBI" id="CHEBI:33384"/>
        <dbReference type="ChEBI" id="CHEBI:57262"/>
        <dbReference type="ChEBI" id="CHEBI:57603"/>
        <dbReference type="ChEBI" id="CHEBI:64612"/>
        <dbReference type="EC" id="2.7.8.29"/>
    </reaction>
</comment>
<organism evidence="14 15">
    <name type="scientific">Allacma fusca</name>
    <dbReference type="NCBI Taxonomy" id="39272"/>
    <lineage>
        <taxon>Eukaryota</taxon>
        <taxon>Metazoa</taxon>
        <taxon>Ecdysozoa</taxon>
        <taxon>Arthropoda</taxon>
        <taxon>Hexapoda</taxon>
        <taxon>Collembola</taxon>
        <taxon>Symphypleona</taxon>
        <taxon>Sminthuridae</taxon>
        <taxon>Allacma</taxon>
    </lineage>
</organism>
<comment type="pathway">
    <text evidence="2 12">Phospholipid metabolism; phosphatidylserine biosynthesis.</text>
</comment>
<dbReference type="EMBL" id="CAJVCH010570621">
    <property type="protein sequence ID" value="CAG7835434.1"/>
    <property type="molecule type" value="Genomic_DNA"/>
</dbReference>